<dbReference type="KEGG" id="vg:60322837"/>
<keyword evidence="2" id="KW-1185">Reference proteome</keyword>
<evidence type="ECO:0000313" key="2">
    <source>
        <dbReference type="Proteomes" id="UP000226065"/>
    </source>
</evidence>
<evidence type="ECO:0000313" key="1">
    <source>
        <dbReference type="EMBL" id="ASR85530.1"/>
    </source>
</evidence>
<evidence type="ECO:0008006" key="3">
    <source>
        <dbReference type="Google" id="ProtNLM"/>
    </source>
</evidence>
<dbReference type="RefSeq" id="YP_009951401.1">
    <property type="nucleotide sequence ID" value="NC_051601.1"/>
</dbReference>
<dbReference type="GeneID" id="60322837"/>
<sequence>MQMVGKQLNRRLNVAATDAFKLAKLAAIIADGVVLSLHSADPGTTGASEITGGSYARKTFAWSTPAMAGGLATATGATQQMNVPAGVAITHYGIRTTGGTFLYGKALVPGATLNANGVIDVTPTHTYGDPV</sequence>
<dbReference type="InterPro" id="IPR056908">
    <property type="entry name" value="Gp80-like"/>
</dbReference>
<dbReference type="EMBL" id="MF324914">
    <property type="protein sequence ID" value="ASR85530.1"/>
    <property type="molecule type" value="Genomic_DNA"/>
</dbReference>
<gene>
    <name evidence="1" type="primary">29</name>
    <name evidence="1" type="ORF">SEA_KRUEGER_29</name>
</gene>
<reference evidence="1 2" key="1">
    <citation type="submission" date="2017-06" db="EMBL/GenBank/DDBJ databases">
        <authorList>
            <person name="Tobias T."/>
            <person name="Darnell A."/>
            <person name="Downs E."/>
            <person name="Draper R."/>
            <person name="Fishman F."/>
            <person name="Harders C."/>
            <person name="Isola J."/>
            <person name="Keiser K."/>
            <person name="Knight T."/>
            <person name="Lindquist A."/>
            <person name="Mozdren S."/>
            <person name="Obiri-Yeboah D."/>
            <person name="Oostindie M."/>
            <person name="Pearce C."/>
            <person name="Pelyhes D."/>
            <person name="Peterson J."/>
            <person name="Smith S."/>
            <person name="Vroom A."/>
            <person name="Stukey J."/>
            <person name="Best A."/>
            <person name="Garlena R.A."/>
            <person name="Russell D.A."/>
            <person name="Pope W.H."/>
            <person name="Jacobs-Sera D."/>
            <person name="Hendrix R.W."/>
            <person name="Hatfull G.F."/>
        </authorList>
    </citation>
    <scope>NUCLEOTIDE SEQUENCE [LARGE SCALE GENOMIC DNA]</scope>
</reference>
<dbReference type="Proteomes" id="UP000226065">
    <property type="component" value="Segment"/>
</dbReference>
<organism evidence="1 2">
    <name type="scientific">Mycobacterium phage Krueger</name>
    <dbReference type="NCBI Taxonomy" id="2015820"/>
    <lineage>
        <taxon>Viruses</taxon>
        <taxon>Duplodnaviria</taxon>
        <taxon>Heunggongvirae</taxon>
        <taxon>Uroviricota</taxon>
        <taxon>Caudoviricetes</taxon>
        <taxon>Weiservirinae</taxon>
        <taxon>Unicornvirus</taxon>
        <taxon>Unicornvirus krueger</taxon>
    </lineage>
</organism>
<dbReference type="Pfam" id="PF23140">
    <property type="entry name" value="Gp80"/>
    <property type="match status" value="1"/>
</dbReference>
<name>A0A222ZNC5_9CAUD</name>
<accession>A0A222ZNC5</accession>
<protein>
    <recommendedName>
        <fullName evidence="3">Minor tail protein</fullName>
    </recommendedName>
</protein>
<proteinExistence type="predicted"/>